<dbReference type="EMBL" id="VYZN01000057">
    <property type="protein sequence ID" value="KAE9525962.1"/>
    <property type="molecule type" value="Genomic_DNA"/>
</dbReference>
<organism evidence="2 3">
    <name type="scientific">Aphis glycines</name>
    <name type="common">Soybean aphid</name>
    <dbReference type="NCBI Taxonomy" id="307491"/>
    <lineage>
        <taxon>Eukaryota</taxon>
        <taxon>Metazoa</taxon>
        <taxon>Ecdysozoa</taxon>
        <taxon>Arthropoda</taxon>
        <taxon>Hexapoda</taxon>
        <taxon>Insecta</taxon>
        <taxon>Pterygota</taxon>
        <taxon>Neoptera</taxon>
        <taxon>Paraneoptera</taxon>
        <taxon>Hemiptera</taxon>
        <taxon>Sternorrhyncha</taxon>
        <taxon>Aphidomorpha</taxon>
        <taxon>Aphidoidea</taxon>
        <taxon>Aphididae</taxon>
        <taxon>Aphidini</taxon>
        <taxon>Aphis</taxon>
        <taxon>Aphis</taxon>
    </lineage>
</organism>
<keyword evidence="3" id="KW-1185">Reference proteome</keyword>
<dbReference type="Pfam" id="PF13843">
    <property type="entry name" value="DDE_Tnp_1_7"/>
    <property type="match status" value="1"/>
</dbReference>
<reference evidence="2 3" key="1">
    <citation type="submission" date="2019-08" db="EMBL/GenBank/DDBJ databases">
        <title>The genome of the soybean aphid Biotype 1, its phylome, world population structure and adaptation to the North American continent.</title>
        <authorList>
            <person name="Giordano R."/>
            <person name="Donthu R.K."/>
            <person name="Hernandez A.G."/>
            <person name="Wright C.L."/>
            <person name="Zimin A.V."/>
        </authorList>
    </citation>
    <scope>NUCLEOTIDE SEQUENCE [LARGE SCALE GENOMIC DNA]</scope>
    <source>
        <tissue evidence="2">Whole aphids</tissue>
    </source>
</reference>
<evidence type="ECO:0000313" key="3">
    <source>
        <dbReference type="Proteomes" id="UP000475862"/>
    </source>
</evidence>
<comment type="caution">
    <text evidence="2">The sequence shown here is derived from an EMBL/GenBank/DDBJ whole genome shotgun (WGS) entry which is preliminary data.</text>
</comment>
<gene>
    <name evidence="2" type="ORF">AGLY_014011</name>
</gene>
<dbReference type="PANTHER" id="PTHR46599:SF3">
    <property type="entry name" value="PIGGYBAC TRANSPOSABLE ELEMENT-DERIVED PROTEIN 4"/>
    <property type="match status" value="1"/>
</dbReference>
<dbReference type="InterPro" id="IPR029526">
    <property type="entry name" value="PGBD"/>
</dbReference>
<accession>A0A6G0T5H5</accession>
<feature type="domain" description="PiggyBac transposable element-derived protein" evidence="1">
    <location>
        <begin position="121"/>
        <end position="218"/>
    </location>
</feature>
<sequence length="219" mass="26039">MKFIITYLPYIPLGFDEIDEEKIVLNQDIAIMEGKLQNDSLFHKDDAEYKTGSDSCWVYPPTTVYIPYRYGLTEQLSILSQFYLKKGQFDPNFKWKSDTPFQPKVHQFDSIGLTLHVYIYSEELYLFFALLMLMARNKKLKILEYWSTNPLLHSHIFRKSMSQNRFQILLCCFHFCNNNNQIPNDCLFKIEMVLQDLINNFRSARVPFQNLFINENLVL</sequence>
<dbReference type="AlphaFoldDB" id="A0A6G0T5H5"/>
<dbReference type="OrthoDB" id="6618927at2759"/>
<dbReference type="PANTHER" id="PTHR46599">
    <property type="entry name" value="PIGGYBAC TRANSPOSABLE ELEMENT-DERIVED PROTEIN 4"/>
    <property type="match status" value="1"/>
</dbReference>
<proteinExistence type="predicted"/>
<dbReference type="Proteomes" id="UP000475862">
    <property type="component" value="Unassembled WGS sequence"/>
</dbReference>
<protein>
    <recommendedName>
        <fullName evidence="1">PiggyBac transposable element-derived protein domain-containing protein</fullName>
    </recommendedName>
</protein>
<name>A0A6G0T5H5_APHGL</name>
<evidence type="ECO:0000259" key="1">
    <source>
        <dbReference type="Pfam" id="PF13843"/>
    </source>
</evidence>
<evidence type="ECO:0000313" key="2">
    <source>
        <dbReference type="EMBL" id="KAE9525962.1"/>
    </source>
</evidence>